<evidence type="ECO:0000313" key="4">
    <source>
        <dbReference type="WBParaSite" id="ECPE_0000085301-mRNA-1"/>
    </source>
</evidence>
<dbReference type="Proteomes" id="UP000272942">
    <property type="component" value="Unassembled WGS sequence"/>
</dbReference>
<accession>A0A183A1L8</accession>
<name>A0A183A1L8_9TREM</name>
<keyword evidence="1" id="KW-0732">Signal</keyword>
<evidence type="ECO:0000313" key="2">
    <source>
        <dbReference type="EMBL" id="VDP30015.1"/>
    </source>
</evidence>
<reference evidence="2 3" key="2">
    <citation type="submission" date="2018-11" db="EMBL/GenBank/DDBJ databases">
        <authorList>
            <consortium name="Pathogen Informatics"/>
        </authorList>
    </citation>
    <scope>NUCLEOTIDE SEQUENCE [LARGE SCALE GENOMIC DNA]</scope>
    <source>
        <strain evidence="2 3">Egypt</strain>
    </source>
</reference>
<protein>
    <submittedName>
        <fullName evidence="2 4">Uncharacterized protein</fullName>
    </submittedName>
</protein>
<evidence type="ECO:0000256" key="1">
    <source>
        <dbReference type="SAM" id="SignalP"/>
    </source>
</evidence>
<dbReference type="WBParaSite" id="ECPE_0000085301-mRNA-1">
    <property type="protein sequence ID" value="ECPE_0000085301-mRNA-1"/>
    <property type="gene ID" value="ECPE_0000085301"/>
</dbReference>
<dbReference type="AlphaFoldDB" id="A0A183A1L8"/>
<sequence length="144" mass="16214">MSKRQELNAARILLLLVTPQADMLLTRVAQLVRMLWIPLNLRQHSDRRLSHLGYYLMDIVDRIHQFLVRRRDRGSLAIGPQAASVNLTGCPYFTAQKLPTGAQPAVAVPRLVTDFLNFVVDEVLENALRGFQNVVIKWAAGGNL</sequence>
<feature type="signal peptide" evidence="1">
    <location>
        <begin position="1"/>
        <end position="21"/>
    </location>
</feature>
<reference evidence="4" key="1">
    <citation type="submission" date="2016-06" db="UniProtKB">
        <authorList>
            <consortium name="WormBaseParasite"/>
        </authorList>
    </citation>
    <scope>IDENTIFICATION</scope>
</reference>
<gene>
    <name evidence="2" type="ORF">ECPE_LOCUS853</name>
</gene>
<organism evidence="4">
    <name type="scientific">Echinostoma caproni</name>
    <dbReference type="NCBI Taxonomy" id="27848"/>
    <lineage>
        <taxon>Eukaryota</taxon>
        <taxon>Metazoa</taxon>
        <taxon>Spiralia</taxon>
        <taxon>Lophotrochozoa</taxon>
        <taxon>Platyhelminthes</taxon>
        <taxon>Trematoda</taxon>
        <taxon>Digenea</taxon>
        <taxon>Plagiorchiida</taxon>
        <taxon>Echinostomata</taxon>
        <taxon>Echinostomatoidea</taxon>
        <taxon>Echinostomatidae</taxon>
        <taxon>Echinostoma</taxon>
    </lineage>
</organism>
<proteinExistence type="predicted"/>
<feature type="chain" id="PRO_5043137775" evidence="1">
    <location>
        <begin position="22"/>
        <end position="144"/>
    </location>
</feature>
<evidence type="ECO:0000313" key="3">
    <source>
        <dbReference type="Proteomes" id="UP000272942"/>
    </source>
</evidence>
<dbReference type="EMBL" id="UZAN01003631">
    <property type="protein sequence ID" value="VDP30015.1"/>
    <property type="molecule type" value="Genomic_DNA"/>
</dbReference>
<keyword evidence="3" id="KW-1185">Reference proteome</keyword>